<dbReference type="EMBL" id="RJKM01000001">
    <property type="protein sequence ID" value="ROP38282.1"/>
    <property type="molecule type" value="Genomic_DNA"/>
</dbReference>
<feature type="transmembrane region" description="Helical" evidence="1">
    <location>
        <begin position="102"/>
        <end position="120"/>
    </location>
</feature>
<comment type="caution">
    <text evidence="2">The sequence shown here is derived from an EMBL/GenBank/DDBJ whole genome shotgun (WGS) entry which is preliminary data.</text>
</comment>
<feature type="transmembrane region" description="Helical" evidence="1">
    <location>
        <begin position="126"/>
        <end position="145"/>
    </location>
</feature>
<sequence>MENRIDLAVAHRWTEVAEAEHEPDAVDLLAARLLAVADTCRSVTRDGDLEITSAAQFVQCAKVAERLSELEPVDPDLARRSYELREQVLTGRDFRWSDPARTAALGVAAVVVAFGGATLGGGEEDVAMVVVSAVLGSALLFATILTSRRPVWRTRAELVAPMVRRHGL</sequence>
<keyword evidence="1" id="KW-1133">Transmembrane helix</keyword>
<gene>
    <name evidence="2" type="ORF">EDD40_3635</name>
</gene>
<dbReference type="Proteomes" id="UP000268727">
    <property type="component" value="Unassembled WGS sequence"/>
</dbReference>
<reference evidence="2 3" key="1">
    <citation type="submission" date="2018-11" db="EMBL/GenBank/DDBJ databases">
        <title>Sequencing the genomes of 1000 actinobacteria strains.</title>
        <authorList>
            <person name="Klenk H.-P."/>
        </authorList>
    </citation>
    <scope>NUCLEOTIDE SEQUENCE [LARGE SCALE GENOMIC DNA]</scope>
    <source>
        <strain evidence="2 3">DSM 44231</strain>
    </source>
</reference>
<protein>
    <submittedName>
        <fullName evidence="2">Uncharacterized protein</fullName>
    </submittedName>
</protein>
<proteinExistence type="predicted"/>
<organism evidence="2 3">
    <name type="scientific">Saccharothrix texasensis</name>
    <dbReference type="NCBI Taxonomy" id="103734"/>
    <lineage>
        <taxon>Bacteria</taxon>
        <taxon>Bacillati</taxon>
        <taxon>Actinomycetota</taxon>
        <taxon>Actinomycetes</taxon>
        <taxon>Pseudonocardiales</taxon>
        <taxon>Pseudonocardiaceae</taxon>
        <taxon>Saccharothrix</taxon>
    </lineage>
</organism>
<evidence type="ECO:0000256" key="1">
    <source>
        <dbReference type="SAM" id="Phobius"/>
    </source>
</evidence>
<evidence type="ECO:0000313" key="2">
    <source>
        <dbReference type="EMBL" id="ROP38282.1"/>
    </source>
</evidence>
<keyword evidence="1" id="KW-0812">Transmembrane</keyword>
<accession>A0A3N1H7Q1</accession>
<dbReference type="RefSeq" id="WP_123743952.1">
    <property type="nucleotide sequence ID" value="NZ_RJKM01000001.1"/>
</dbReference>
<name>A0A3N1H7Q1_9PSEU</name>
<keyword evidence="1" id="KW-0472">Membrane</keyword>
<dbReference type="OrthoDB" id="3688045at2"/>
<evidence type="ECO:0000313" key="3">
    <source>
        <dbReference type="Proteomes" id="UP000268727"/>
    </source>
</evidence>
<dbReference type="AlphaFoldDB" id="A0A3N1H7Q1"/>
<keyword evidence="3" id="KW-1185">Reference proteome</keyword>